<keyword evidence="3" id="KW-1185">Reference proteome</keyword>
<accession>A0AAI9ZZZ8</accession>
<dbReference type="EMBL" id="JAHMHQ010000003">
    <property type="protein sequence ID" value="KAK1640920.1"/>
    <property type="molecule type" value="Genomic_DNA"/>
</dbReference>
<dbReference type="RefSeq" id="XP_060449527.1">
    <property type="nucleotide sequence ID" value="XM_060589647.1"/>
</dbReference>
<comment type="caution">
    <text evidence="2">The sequence shown here is derived from an EMBL/GenBank/DDBJ whole genome shotgun (WGS) entry which is preliminary data.</text>
</comment>
<gene>
    <name evidence="2" type="ORF">BDP81DRAFT_417668</name>
</gene>
<evidence type="ECO:0000313" key="3">
    <source>
        <dbReference type="Proteomes" id="UP001243989"/>
    </source>
</evidence>
<dbReference type="AlphaFoldDB" id="A0AAI9ZZZ8"/>
<dbReference type="Proteomes" id="UP001243989">
    <property type="component" value="Unassembled WGS sequence"/>
</dbReference>
<evidence type="ECO:0000313" key="2">
    <source>
        <dbReference type="EMBL" id="KAK1640920.1"/>
    </source>
</evidence>
<sequence>MGHCPVSRSTISGFLPRRSVQATGPKSLVRARRTQRSLPVLLFVVNRYDYTVPGRIRPNLGHAAHIHTYLVRSSSLQYWTSSARIRSVFTSLHDLDSLHGCVIRIAPSERYPSCSQMLPLRCYTTQVFSDTLLSNSVPGVWTSPLVLLRTFYRHGYLRKSRLVQNLPAFGTILVSFLWVCNTGNAPTAQSNPSFKLKPRPPCPTKEHSMKDLNVARLASHWGHKRIFPAMGASGQWMQVIWSQWAQAKVGEEEKESKKDLPHNAWSAQSVATS</sequence>
<feature type="compositionally biased region" description="Basic and acidic residues" evidence="1">
    <location>
        <begin position="251"/>
        <end position="261"/>
    </location>
</feature>
<proteinExistence type="predicted"/>
<organism evidence="2 3">
    <name type="scientific">Colletotrichum phormii</name>
    <dbReference type="NCBI Taxonomy" id="359342"/>
    <lineage>
        <taxon>Eukaryota</taxon>
        <taxon>Fungi</taxon>
        <taxon>Dikarya</taxon>
        <taxon>Ascomycota</taxon>
        <taxon>Pezizomycotina</taxon>
        <taxon>Sordariomycetes</taxon>
        <taxon>Hypocreomycetidae</taxon>
        <taxon>Glomerellales</taxon>
        <taxon>Glomerellaceae</taxon>
        <taxon>Colletotrichum</taxon>
        <taxon>Colletotrichum acutatum species complex</taxon>
    </lineage>
</organism>
<reference evidence="2" key="1">
    <citation type="submission" date="2021-06" db="EMBL/GenBank/DDBJ databases">
        <title>Comparative genomics, transcriptomics and evolutionary studies reveal genomic signatures of adaptation to plant cell wall in hemibiotrophic fungi.</title>
        <authorList>
            <consortium name="DOE Joint Genome Institute"/>
            <person name="Baroncelli R."/>
            <person name="Diaz J.F."/>
            <person name="Benocci T."/>
            <person name="Peng M."/>
            <person name="Battaglia E."/>
            <person name="Haridas S."/>
            <person name="Andreopoulos W."/>
            <person name="Labutti K."/>
            <person name="Pangilinan J."/>
            <person name="Floch G.L."/>
            <person name="Makela M.R."/>
            <person name="Henrissat B."/>
            <person name="Grigoriev I.V."/>
            <person name="Crouch J.A."/>
            <person name="De Vries R.P."/>
            <person name="Sukno S.A."/>
            <person name="Thon M.R."/>
        </authorList>
    </citation>
    <scope>NUCLEOTIDE SEQUENCE</scope>
    <source>
        <strain evidence="2">CBS 102054</strain>
    </source>
</reference>
<feature type="region of interest" description="Disordered" evidence="1">
    <location>
        <begin position="251"/>
        <end position="273"/>
    </location>
</feature>
<dbReference type="GeneID" id="85474509"/>
<protein>
    <submittedName>
        <fullName evidence="2">Uncharacterized protein</fullName>
    </submittedName>
</protein>
<evidence type="ECO:0000256" key="1">
    <source>
        <dbReference type="SAM" id="MobiDB-lite"/>
    </source>
</evidence>
<name>A0AAI9ZZZ8_9PEZI</name>